<dbReference type="PROSITE" id="PS51257">
    <property type="entry name" value="PROKAR_LIPOPROTEIN"/>
    <property type="match status" value="1"/>
</dbReference>
<gene>
    <name evidence="2" type="ORF">FC26_GL001592</name>
</gene>
<keyword evidence="3" id="KW-1185">Reference proteome</keyword>
<evidence type="ECO:0000313" key="3">
    <source>
        <dbReference type="Proteomes" id="UP000051733"/>
    </source>
</evidence>
<dbReference type="PATRIC" id="fig|1423813.3.peg.1619"/>
<dbReference type="EMBL" id="AYYY01000025">
    <property type="protein sequence ID" value="KRM61517.1"/>
    <property type="molecule type" value="Genomic_DNA"/>
</dbReference>
<reference evidence="2 3" key="1">
    <citation type="journal article" date="2015" name="Genome Announc.">
        <title>Expanding the biotechnology potential of lactobacilli through comparative genomics of 213 strains and associated genera.</title>
        <authorList>
            <person name="Sun Z."/>
            <person name="Harris H.M."/>
            <person name="McCann A."/>
            <person name="Guo C."/>
            <person name="Argimon S."/>
            <person name="Zhang W."/>
            <person name="Yang X."/>
            <person name="Jeffery I.B."/>
            <person name="Cooney J.C."/>
            <person name="Kagawa T.F."/>
            <person name="Liu W."/>
            <person name="Song Y."/>
            <person name="Salvetti E."/>
            <person name="Wrobel A."/>
            <person name="Rasinkangas P."/>
            <person name="Parkhill J."/>
            <person name="Rea M.C."/>
            <person name="O'Sullivan O."/>
            <person name="Ritari J."/>
            <person name="Douillard F.P."/>
            <person name="Paul Ross R."/>
            <person name="Yang R."/>
            <person name="Briner A.E."/>
            <person name="Felis G.E."/>
            <person name="de Vos W.M."/>
            <person name="Barrangou R."/>
            <person name="Klaenhammer T.R."/>
            <person name="Caufield P.W."/>
            <person name="Cui Y."/>
            <person name="Zhang H."/>
            <person name="O'Toole P.W."/>
        </authorList>
    </citation>
    <scope>NUCLEOTIDE SEQUENCE [LARGE SCALE GENOMIC DNA]</scope>
    <source>
        <strain evidence="2 3">DSM 20634</strain>
    </source>
</reference>
<evidence type="ECO:0000313" key="2">
    <source>
        <dbReference type="EMBL" id="KRM61517.1"/>
    </source>
</evidence>
<evidence type="ECO:0008006" key="4">
    <source>
        <dbReference type="Google" id="ProtNLM"/>
    </source>
</evidence>
<comment type="caution">
    <text evidence="2">The sequence shown here is derived from an EMBL/GenBank/DDBJ whole genome shotgun (WGS) entry which is preliminary data.</text>
</comment>
<dbReference type="Proteomes" id="UP000051733">
    <property type="component" value="Unassembled WGS sequence"/>
</dbReference>
<feature type="region of interest" description="Disordered" evidence="1">
    <location>
        <begin position="26"/>
        <end position="57"/>
    </location>
</feature>
<evidence type="ECO:0000256" key="1">
    <source>
        <dbReference type="SAM" id="MobiDB-lite"/>
    </source>
</evidence>
<name>A0A0R2A3E5_9LACO</name>
<dbReference type="OrthoDB" id="2311803at2"/>
<protein>
    <recommendedName>
        <fullName evidence="4">DUF5067 domain-containing protein</fullName>
    </recommendedName>
</protein>
<sequence length="170" mass="18391">MMKRILTLLLISFIVTLTLIACGQQNSRSSEPSSSSQSDSSVTSTSQSSQSQATSLTDDNTTVATNWQFDAFTITKIAAEKDDGELELEIHWQNTSAQSASFNDLVKVTVKQNDQVLSPTDTDDTNDVLAHSRTNDIDLSYHLTNTSTPVTVTVTPAGTDTSKTVTLNLQ</sequence>
<dbReference type="AlphaFoldDB" id="A0A0R2A3E5"/>
<organism evidence="2 3">
    <name type="scientific">Paucilactobacillus vaccinostercus DSM 20634</name>
    <dbReference type="NCBI Taxonomy" id="1423813"/>
    <lineage>
        <taxon>Bacteria</taxon>
        <taxon>Bacillati</taxon>
        <taxon>Bacillota</taxon>
        <taxon>Bacilli</taxon>
        <taxon>Lactobacillales</taxon>
        <taxon>Lactobacillaceae</taxon>
        <taxon>Paucilactobacillus</taxon>
    </lineage>
</organism>
<dbReference type="RefSeq" id="WP_157061083.1">
    <property type="nucleotide sequence ID" value="NZ_AYYY01000025.1"/>
</dbReference>
<proteinExistence type="predicted"/>
<accession>A0A0R2A3E5</accession>